<evidence type="ECO:0000313" key="2">
    <source>
        <dbReference type="Proteomes" id="UP000516957"/>
    </source>
</evidence>
<accession>A0A7Y9F3W8</accession>
<dbReference type="EMBL" id="JACCBE010000001">
    <property type="protein sequence ID" value="NYD58998.1"/>
    <property type="molecule type" value="Genomic_DNA"/>
</dbReference>
<dbReference type="Gene3D" id="3.30.460.40">
    <property type="match status" value="1"/>
</dbReference>
<protein>
    <recommendedName>
        <fullName evidence="3">Aminoglycoside-2''-adenylyltransferase</fullName>
    </recommendedName>
</protein>
<dbReference type="InterPro" id="IPR043519">
    <property type="entry name" value="NT_sf"/>
</dbReference>
<keyword evidence="2" id="KW-1185">Reference proteome</keyword>
<evidence type="ECO:0000313" key="1">
    <source>
        <dbReference type="EMBL" id="NYD58998.1"/>
    </source>
</evidence>
<dbReference type="SUPFAM" id="SSF81301">
    <property type="entry name" value="Nucleotidyltransferase"/>
    <property type="match status" value="1"/>
</dbReference>
<proteinExistence type="predicted"/>
<dbReference type="Proteomes" id="UP000516957">
    <property type="component" value="Unassembled WGS sequence"/>
</dbReference>
<dbReference type="RefSeq" id="WP_179616521.1">
    <property type="nucleotide sequence ID" value="NZ_CP059163.1"/>
</dbReference>
<dbReference type="InterPro" id="IPR019646">
    <property type="entry name" value="Aminoglyc_AdlTrfase"/>
</dbReference>
<name>A0A7Y9F3W8_9ACTN</name>
<reference evidence="1 2" key="1">
    <citation type="submission" date="2020-07" db="EMBL/GenBank/DDBJ databases">
        <title>Sequencing the genomes of 1000 actinobacteria strains.</title>
        <authorList>
            <person name="Klenk H.-P."/>
        </authorList>
    </citation>
    <scope>NUCLEOTIDE SEQUENCE [LARGE SCALE GENOMIC DNA]</scope>
    <source>
        <strain evidence="1 2">DSM 18965</strain>
    </source>
</reference>
<dbReference type="AlphaFoldDB" id="A0A7Y9F3W8"/>
<evidence type="ECO:0008006" key="3">
    <source>
        <dbReference type="Google" id="ProtNLM"/>
    </source>
</evidence>
<comment type="caution">
    <text evidence="1">The sequence shown here is derived from an EMBL/GenBank/DDBJ whole genome shotgun (WGS) entry which is preliminary data.</text>
</comment>
<sequence>MGELRVPLVRSPAEQAEDEAFLRLYGEWAPLTPGEMAAEMAGFDRPWWVVGGWAVEAATGFRREHEDLDVSILACDVPALVEHLRGRWHVWNNAGGVLRPLGERWTDVEDPASQLWLRASAADPWVVDVPLTPDRDGRWTHKFLPGEDARVEDVTWLADDGIRYLAPEIVLSYKARLGRAKDDPDLEACLPVLTSAKRVWLWRAVEQTAPGHPWLDRLQQP</sequence>
<gene>
    <name evidence="1" type="ORF">BKA08_003236</name>
</gene>
<organism evidence="1 2">
    <name type="scientific">Nocardioides marinisabuli</name>
    <dbReference type="NCBI Taxonomy" id="419476"/>
    <lineage>
        <taxon>Bacteria</taxon>
        <taxon>Bacillati</taxon>
        <taxon>Actinomycetota</taxon>
        <taxon>Actinomycetes</taxon>
        <taxon>Propionibacteriales</taxon>
        <taxon>Nocardioidaceae</taxon>
        <taxon>Nocardioides</taxon>
    </lineage>
</organism>
<dbReference type="Pfam" id="PF10706">
    <property type="entry name" value="Aminoglyc_resit"/>
    <property type="match status" value="1"/>
</dbReference>